<proteinExistence type="predicted"/>
<keyword evidence="2" id="KW-1185">Reference proteome</keyword>
<sequence length="75" mass="8850">MKEPFDIEINGIDYAVFPEEGDVYTIFKDGEEFVKILKDTENHWLKLDNETDLPLFIEDEEVNRIGREIEKETGE</sequence>
<comment type="caution">
    <text evidence="1">The sequence shown here is derived from an EMBL/GenBank/DDBJ whole genome shotgun (WGS) entry which is preliminary data.</text>
</comment>
<accession>A0A7K1Y9G4</accession>
<dbReference type="EMBL" id="WVHT01000004">
    <property type="protein sequence ID" value="MXV51222.1"/>
    <property type="molecule type" value="Genomic_DNA"/>
</dbReference>
<reference evidence="1 2" key="1">
    <citation type="submission" date="2019-11" db="EMBL/GenBank/DDBJ databases">
        <title>Pedobacter sp. HMF7647 Genome sequencing and assembly.</title>
        <authorList>
            <person name="Kang H."/>
            <person name="Kim H."/>
            <person name="Joh K."/>
        </authorList>
    </citation>
    <scope>NUCLEOTIDE SEQUENCE [LARGE SCALE GENOMIC DNA]</scope>
    <source>
        <strain evidence="1 2">HMF7647</strain>
    </source>
</reference>
<organism evidence="1 2">
    <name type="scientific">Hufsiella arboris</name>
    <dbReference type="NCBI Taxonomy" id="2695275"/>
    <lineage>
        <taxon>Bacteria</taxon>
        <taxon>Pseudomonadati</taxon>
        <taxon>Bacteroidota</taxon>
        <taxon>Sphingobacteriia</taxon>
        <taxon>Sphingobacteriales</taxon>
        <taxon>Sphingobacteriaceae</taxon>
        <taxon>Hufsiella</taxon>
    </lineage>
</organism>
<dbReference type="RefSeq" id="WP_160844407.1">
    <property type="nucleotide sequence ID" value="NZ_WVHT01000004.1"/>
</dbReference>
<dbReference type="Proteomes" id="UP000466586">
    <property type="component" value="Unassembled WGS sequence"/>
</dbReference>
<protein>
    <submittedName>
        <fullName evidence="1">Uncharacterized protein</fullName>
    </submittedName>
</protein>
<evidence type="ECO:0000313" key="2">
    <source>
        <dbReference type="Proteomes" id="UP000466586"/>
    </source>
</evidence>
<gene>
    <name evidence="1" type="ORF">GS399_09600</name>
</gene>
<evidence type="ECO:0000313" key="1">
    <source>
        <dbReference type="EMBL" id="MXV51222.1"/>
    </source>
</evidence>
<dbReference type="AlphaFoldDB" id="A0A7K1Y9G4"/>
<name>A0A7K1Y9G4_9SPHI</name>